<dbReference type="PROSITE" id="PS50991">
    <property type="entry name" value="PYR_CT"/>
    <property type="match status" value="1"/>
</dbReference>
<dbReference type="PANTHER" id="PTHR43778:SF2">
    <property type="entry name" value="PYRUVATE CARBOXYLASE, MITOCHONDRIAL"/>
    <property type="match status" value="1"/>
</dbReference>
<protein>
    <submittedName>
        <fullName evidence="4">Pyruvate carboxylase subunit B</fullName>
        <ecNumber evidence="4">2.1.3.1</ecNumber>
    </submittedName>
</protein>
<dbReference type="GO" id="GO:0006094">
    <property type="term" value="P:gluconeogenesis"/>
    <property type="evidence" value="ECO:0007669"/>
    <property type="project" value="TreeGrafter"/>
</dbReference>
<dbReference type="PROSITE" id="PS00188">
    <property type="entry name" value="BIOTIN"/>
    <property type="match status" value="1"/>
</dbReference>
<dbReference type="InterPro" id="IPR003379">
    <property type="entry name" value="Carboxylase_cons_dom"/>
</dbReference>
<dbReference type="InterPro" id="IPR000891">
    <property type="entry name" value="PYR_CT"/>
</dbReference>
<dbReference type="InterPro" id="IPR055268">
    <property type="entry name" value="PCB-like"/>
</dbReference>
<dbReference type="OrthoDB" id="9760256at2"/>
<dbReference type="CDD" id="cd07937">
    <property type="entry name" value="DRE_TIM_PC_TC_5S"/>
    <property type="match status" value="1"/>
</dbReference>
<evidence type="ECO:0000259" key="2">
    <source>
        <dbReference type="PROSITE" id="PS50968"/>
    </source>
</evidence>
<dbReference type="GO" id="GO:0006814">
    <property type="term" value="P:sodium ion transport"/>
    <property type="evidence" value="ECO:0007669"/>
    <property type="project" value="InterPro"/>
</dbReference>
<dbReference type="SUPFAM" id="SSF51230">
    <property type="entry name" value="Single hybrid motif"/>
    <property type="match status" value="1"/>
</dbReference>
<keyword evidence="4" id="KW-0670">Pyruvate</keyword>
<dbReference type="NCBIfam" id="TIGR01108">
    <property type="entry name" value="oadA"/>
    <property type="match status" value="1"/>
</dbReference>
<dbReference type="AlphaFoldDB" id="A0A379IX58"/>
<reference evidence="4 5" key="1">
    <citation type="submission" date="2018-06" db="EMBL/GenBank/DDBJ databases">
        <authorList>
            <consortium name="Pathogen Informatics"/>
            <person name="Doyle S."/>
        </authorList>
    </citation>
    <scope>NUCLEOTIDE SEQUENCE [LARGE SCALE GENOMIC DNA]</scope>
    <source>
        <strain evidence="4 5">NCTC10899</strain>
    </source>
</reference>
<dbReference type="InterPro" id="IPR001882">
    <property type="entry name" value="Biotin_BS"/>
</dbReference>
<accession>A0A379IX58</accession>
<dbReference type="PROSITE" id="PS50968">
    <property type="entry name" value="BIOTINYL_LIPOYL"/>
    <property type="match status" value="1"/>
</dbReference>
<proteinExistence type="predicted"/>
<dbReference type="GO" id="GO:0004736">
    <property type="term" value="F:pyruvate carboxylase activity"/>
    <property type="evidence" value="ECO:0007669"/>
    <property type="project" value="UniProtKB-ARBA"/>
</dbReference>
<dbReference type="InterPro" id="IPR005776">
    <property type="entry name" value="OadA"/>
</dbReference>
<evidence type="ECO:0000313" key="4">
    <source>
        <dbReference type="EMBL" id="SUD40785.1"/>
    </source>
</evidence>
<sequence length="592" mass="63533">MTAVKQALGITDVVLRDAHQSILATRVRLEDMLPIAPKLDQVGFWSVESWGGATFDACIRYLGEDPWERIRELKKAMPNTRQQMLLRGQNLLGYRHYADDVVEKFVERAAINGVDVFRVFDAMNDPRNLQTALKAVKQQGKHAQGTISYTTSPVHTLEMWVDLAKQIEDMGADSVAIKDMAGILTPYTAFELVSRLKASLAIPIHMQCHATAGLSSVAILKAVEAGIDNVDTAISSLSMTYGHSPTESVVAMFQGTERDTGLNLELLEEIAAYFREVRKKYAKFEGNLKGVDSRILVAQVPGGMLTNMESQLKEQGAQDKFDQVLAEIPRVREDLGFIPLVTPTSQIVGTQAVINVLTGERYKSITKETAGVLKGEYGAAPAPFNAELQARVLDGAEAITCRPADLLDAEMGKLTAELKGIAQEKGIQLAADEIDDVLTYALFPQIGLKFLENRGNPAVFEPAPTGKEAPTREAGKPEVYTVEVNGKSFVVKVGEGGDIESIKPVGGAVNAAAAPDPVAAGGGEPQAAPLAGNIFKVLVQPGQAVEEGQLVIILEAMKMETEIRAFKAGTVGAVNVKVGDAVAVGDSLLTIG</sequence>
<keyword evidence="4" id="KW-0808">Transferase</keyword>
<dbReference type="Gene3D" id="2.40.50.100">
    <property type="match status" value="1"/>
</dbReference>
<dbReference type="NCBIfam" id="NF010643">
    <property type="entry name" value="PRK14040.1"/>
    <property type="match status" value="1"/>
</dbReference>
<dbReference type="Pfam" id="PF02436">
    <property type="entry name" value="PYC_OADA"/>
    <property type="match status" value="1"/>
</dbReference>
<dbReference type="InterPro" id="IPR013785">
    <property type="entry name" value="Aldolase_TIM"/>
</dbReference>
<dbReference type="CDD" id="cd06850">
    <property type="entry name" value="biotinyl_domain"/>
    <property type="match status" value="1"/>
</dbReference>
<dbReference type="Pfam" id="PF00682">
    <property type="entry name" value="HMGL-like"/>
    <property type="match status" value="1"/>
</dbReference>
<feature type="domain" description="Lipoyl-binding" evidence="2">
    <location>
        <begin position="511"/>
        <end position="592"/>
    </location>
</feature>
<dbReference type="GO" id="GO:0008948">
    <property type="term" value="F:oxaloacetate decarboxylase activity"/>
    <property type="evidence" value="ECO:0007669"/>
    <property type="project" value="InterPro"/>
</dbReference>
<dbReference type="RefSeq" id="WP_115291884.1">
    <property type="nucleotide sequence ID" value="NZ_UGUU01000001.1"/>
</dbReference>
<gene>
    <name evidence="4" type="ORF">NCTC10899_03636</name>
</gene>
<dbReference type="SUPFAM" id="SSF89000">
    <property type="entry name" value="post-HMGL domain-like"/>
    <property type="match status" value="1"/>
</dbReference>
<dbReference type="GO" id="GO:0005737">
    <property type="term" value="C:cytoplasm"/>
    <property type="evidence" value="ECO:0007669"/>
    <property type="project" value="TreeGrafter"/>
</dbReference>
<dbReference type="EMBL" id="UGUU01000001">
    <property type="protein sequence ID" value="SUD40785.1"/>
    <property type="molecule type" value="Genomic_DNA"/>
</dbReference>
<evidence type="ECO:0000313" key="5">
    <source>
        <dbReference type="Proteomes" id="UP000254260"/>
    </source>
</evidence>
<evidence type="ECO:0000259" key="3">
    <source>
        <dbReference type="PROSITE" id="PS50991"/>
    </source>
</evidence>
<dbReference type="NCBIfam" id="NF006761">
    <property type="entry name" value="PRK09282.1"/>
    <property type="match status" value="1"/>
</dbReference>
<dbReference type="Pfam" id="PF00364">
    <property type="entry name" value="Biotin_lipoyl"/>
    <property type="match status" value="1"/>
</dbReference>
<dbReference type="InterPro" id="IPR011053">
    <property type="entry name" value="Single_hybrid_motif"/>
</dbReference>
<dbReference type="Proteomes" id="UP000254260">
    <property type="component" value="Unassembled WGS sequence"/>
</dbReference>
<feature type="domain" description="Pyruvate carboxyltransferase" evidence="3">
    <location>
        <begin position="8"/>
        <end position="268"/>
    </location>
</feature>
<dbReference type="InterPro" id="IPR000089">
    <property type="entry name" value="Biotin_lipoyl"/>
</dbReference>
<dbReference type="EC" id="2.1.3.1" evidence="4"/>
<dbReference type="FunFam" id="2.40.50.100:FF:000003">
    <property type="entry name" value="Acetyl-CoA carboxylase biotin carboxyl carrier protein"/>
    <property type="match status" value="1"/>
</dbReference>
<evidence type="ECO:0000256" key="1">
    <source>
        <dbReference type="ARBA" id="ARBA00023267"/>
    </source>
</evidence>
<dbReference type="GO" id="GO:0047154">
    <property type="term" value="F:methylmalonyl-CoA carboxytransferase activity"/>
    <property type="evidence" value="ECO:0007669"/>
    <property type="project" value="UniProtKB-EC"/>
</dbReference>
<keyword evidence="1" id="KW-0092">Biotin</keyword>
<name>A0A379IX58_ECTME</name>
<dbReference type="SUPFAM" id="SSF51569">
    <property type="entry name" value="Aldolase"/>
    <property type="match status" value="1"/>
</dbReference>
<organism evidence="4 5">
    <name type="scientific">Ectopseudomonas mendocina</name>
    <name type="common">Pseudomonas mendocina</name>
    <dbReference type="NCBI Taxonomy" id="300"/>
    <lineage>
        <taxon>Bacteria</taxon>
        <taxon>Pseudomonadati</taxon>
        <taxon>Pseudomonadota</taxon>
        <taxon>Gammaproteobacteria</taxon>
        <taxon>Pseudomonadales</taxon>
        <taxon>Pseudomonadaceae</taxon>
        <taxon>Ectopseudomonas</taxon>
    </lineage>
</organism>
<dbReference type="PANTHER" id="PTHR43778">
    <property type="entry name" value="PYRUVATE CARBOXYLASE"/>
    <property type="match status" value="1"/>
</dbReference>
<dbReference type="Gene3D" id="3.20.20.70">
    <property type="entry name" value="Aldolase class I"/>
    <property type="match status" value="1"/>
</dbReference>